<reference evidence="1 2" key="1">
    <citation type="submission" date="2018-08" db="EMBL/GenBank/DDBJ databases">
        <title>Genome sequencing of Agrobacterium vitis strain ICMP 10754.</title>
        <authorList>
            <person name="Visnovsky S.B."/>
            <person name="Pitman A.R."/>
        </authorList>
    </citation>
    <scope>NUCLEOTIDE SEQUENCE [LARGE SCALE GENOMIC DNA]</scope>
    <source>
        <strain evidence="1 2">ICMP 10754</strain>
    </source>
</reference>
<gene>
    <name evidence="1" type="ORF">DXT89_16395</name>
</gene>
<dbReference type="RefSeq" id="WP_149916846.1">
    <property type="nucleotide sequence ID" value="NZ_QUSG01000008.1"/>
</dbReference>
<protein>
    <submittedName>
        <fullName evidence="1">Uncharacterized protein</fullName>
    </submittedName>
</protein>
<name>A0A7J4X2S2_AGRVI</name>
<dbReference type="Proteomes" id="UP000436911">
    <property type="component" value="Unassembled WGS sequence"/>
</dbReference>
<organism evidence="1 2">
    <name type="scientific">Agrobacterium vitis</name>
    <name type="common">Rhizobium vitis</name>
    <dbReference type="NCBI Taxonomy" id="373"/>
    <lineage>
        <taxon>Bacteria</taxon>
        <taxon>Pseudomonadati</taxon>
        <taxon>Pseudomonadota</taxon>
        <taxon>Alphaproteobacteria</taxon>
        <taxon>Hyphomicrobiales</taxon>
        <taxon>Rhizobiaceae</taxon>
        <taxon>Rhizobium/Agrobacterium group</taxon>
        <taxon>Agrobacterium</taxon>
    </lineage>
</organism>
<evidence type="ECO:0000313" key="1">
    <source>
        <dbReference type="EMBL" id="KAA3526105.1"/>
    </source>
</evidence>
<dbReference type="EMBL" id="QUSG01000008">
    <property type="protein sequence ID" value="KAA3526105.1"/>
    <property type="molecule type" value="Genomic_DNA"/>
</dbReference>
<proteinExistence type="predicted"/>
<dbReference type="AlphaFoldDB" id="A0A7J4X2S2"/>
<sequence length="89" mass="9971">MTGAYLIAYGGKAPLDIAENRVFHQSLLDDLSREVVRQGWAGADFSHYGRADNRVAIEIVPGTEALTLERLAAFREEQRRAREAERQVA</sequence>
<evidence type="ECO:0000313" key="2">
    <source>
        <dbReference type="Proteomes" id="UP000436911"/>
    </source>
</evidence>
<comment type="caution">
    <text evidence="1">The sequence shown here is derived from an EMBL/GenBank/DDBJ whole genome shotgun (WGS) entry which is preliminary data.</text>
</comment>
<accession>A0A7J4X2S2</accession>